<dbReference type="AlphaFoldDB" id="A0A1P8EJ61"/>
<proteinExistence type="inferred from homology"/>
<comment type="similarity">
    <text evidence="2">Belongs to the YkuD family.</text>
</comment>
<dbReference type="UniPathway" id="UPA00219"/>
<dbReference type="Pfam" id="PF03734">
    <property type="entry name" value="YkuD"/>
    <property type="match status" value="1"/>
</dbReference>
<evidence type="ECO:0000256" key="3">
    <source>
        <dbReference type="ARBA" id="ARBA00022676"/>
    </source>
</evidence>
<dbReference type="GO" id="GO:0008360">
    <property type="term" value="P:regulation of cell shape"/>
    <property type="evidence" value="ECO:0007669"/>
    <property type="project" value="UniProtKB-UniRule"/>
</dbReference>
<keyword evidence="4" id="KW-0808">Transferase</keyword>
<organism evidence="11 12">
    <name type="scientific">Acinetobacter soli</name>
    <dbReference type="NCBI Taxonomy" id="487316"/>
    <lineage>
        <taxon>Bacteria</taxon>
        <taxon>Pseudomonadati</taxon>
        <taxon>Pseudomonadota</taxon>
        <taxon>Gammaproteobacteria</taxon>
        <taxon>Moraxellales</taxon>
        <taxon>Moraxellaceae</taxon>
        <taxon>Acinetobacter</taxon>
    </lineage>
</organism>
<dbReference type="CDD" id="cd16913">
    <property type="entry name" value="YkuD_like"/>
    <property type="match status" value="1"/>
</dbReference>
<dbReference type="NCBIfam" id="NF040925">
    <property type="entry name" value="LD_carbox_ElsL"/>
    <property type="match status" value="1"/>
</dbReference>
<name>A0A1P8EJ61_9GAMM</name>
<keyword evidence="3" id="KW-0328">Glycosyltransferase</keyword>
<keyword evidence="8 9" id="KW-0961">Cell wall biogenesis/degradation</keyword>
<evidence type="ECO:0000256" key="6">
    <source>
        <dbReference type="ARBA" id="ARBA00022960"/>
    </source>
</evidence>
<dbReference type="InterPro" id="IPR005490">
    <property type="entry name" value="LD_TPept_cat_dom"/>
</dbReference>
<dbReference type="KEGG" id="asol:BEN76_09600"/>
<dbReference type="InterPro" id="IPR038063">
    <property type="entry name" value="Transpep_catalytic_dom"/>
</dbReference>
<dbReference type="eggNOG" id="COG1376">
    <property type="taxonomic scope" value="Bacteria"/>
</dbReference>
<evidence type="ECO:0000256" key="7">
    <source>
        <dbReference type="ARBA" id="ARBA00022984"/>
    </source>
</evidence>
<feature type="active site" description="Proton donor/acceptor" evidence="9">
    <location>
        <position position="122"/>
    </location>
</feature>
<evidence type="ECO:0000259" key="10">
    <source>
        <dbReference type="PROSITE" id="PS52029"/>
    </source>
</evidence>
<keyword evidence="5" id="KW-0378">Hydrolase</keyword>
<evidence type="ECO:0000313" key="12">
    <source>
        <dbReference type="Proteomes" id="UP000185674"/>
    </source>
</evidence>
<dbReference type="GO" id="GO:0018104">
    <property type="term" value="P:peptidoglycan-protein cross-linking"/>
    <property type="evidence" value="ECO:0007669"/>
    <property type="project" value="TreeGrafter"/>
</dbReference>
<dbReference type="SUPFAM" id="SSF141523">
    <property type="entry name" value="L,D-transpeptidase catalytic domain-like"/>
    <property type="match status" value="1"/>
</dbReference>
<dbReference type="Gene3D" id="2.40.440.10">
    <property type="entry name" value="L,D-transpeptidase catalytic domain-like"/>
    <property type="match status" value="1"/>
</dbReference>
<accession>A0A1P8EJ61</accession>
<dbReference type="RefSeq" id="WP_076032950.1">
    <property type="nucleotide sequence ID" value="NZ_BKCR01000004.1"/>
</dbReference>
<evidence type="ECO:0000256" key="1">
    <source>
        <dbReference type="ARBA" id="ARBA00004752"/>
    </source>
</evidence>
<sequence length="169" mass="19114">MIMFNLNTADIVVDLASQTLYLPKQHKTYPISSGKNGIGEQENSGKTPRGWHRIAEKFGHTAPINAVFIARQPTGEVYSDTLAAEYPDRDWILSRILWLDGLEEGFNRGEGCDSKQRYIYIHGTPDTQPMGIPMSHGCIRMRNTDLIELFEVIPEQALVYISEIKVEMS</sequence>
<dbReference type="Proteomes" id="UP000185674">
    <property type="component" value="Chromosome"/>
</dbReference>
<dbReference type="EMBL" id="CP016896">
    <property type="protein sequence ID" value="APV36255.1"/>
    <property type="molecule type" value="Genomic_DNA"/>
</dbReference>
<dbReference type="GO" id="GO:0071972">
    <property type="term" value="F:peptidoglycan L,D-transpeptidase activity"/>
    <property type="evidence" value="ECO:0007669"/>
    <property type="project" value="TreeGrafter"/>
</dbReference>
<feature type="domain" description="L,D-TPase catalytic" evidence="10">
    <location>
        <begin position="1"/>
        <end position="162"/>
    </location>
</feature>
<gene>
    <name evidence="11" type="ORF">BEN76_09600</name>
</gene>
<evidence type="ECO:0000256" key="8">
    <source>
        <dbReference type="ARBA" id="ARBA00023316"/>
    </source>
</evidence>
<dbReference type="STRING" id="487316.BEN76_09600"/>
<evidence type="ECO:0000313" key="11">
    <source>
        <dbReference type="EMBL" id="APV36255.1"/>
    </source>
</evidence>
<dbReference type="PANTHER" id="PTHR30582:SF24">
    <property type="entry name" value="L,D-TRANSPEPTIDASE ERFK_SRFK-RELATED"/>
    <property type="match status" value="1"/>
</dbReference>
<keyword evidence="6 9" id="KW-0133">Cell shape</keyword>
<dbReference type="GO" id="GO:0005576">
    <property type="term" value="C:extracellular region"/>
    <property type="evidence" value="ECO:0007669"/>
    <property type="project" value="TreeGrafter"/>
</dbReference>
<evidence type="ECO:0000256" key="9">
    <source>
        <dbReference type="PROSITE-ProRule" id="PRU01373"/>
    </source>
</evidence>
<comment type="pathway">
    <text evidence="1 9">Cell wall biogenesis; peptidoglycan biosynthesis.</text>
</comment>
<dbReference type="GO" id="GO:0071555">
    <property type="term" value="P:cell wall organization"/>
    <property type="evidence" value="ECO:0007669"/>
    <property type="project" value="UniProtKB-UniRule"/>
</dbReference>
<evidence type="ECO:0000256" key="5">
    <source>
        <dbReference type="ARBA" id="ARBA00022801"/>
    </source>
</evidence>
<evidence type="ECO:0000256" key="4">
    <source>
        <dbReference type="ARBA" id="ARBA00022679"/>
    </source>
</evidence>
<keyword evidence="7 9" id="KW-0573">Peptidoglycan synthesis</keyword>
<reference evidence="11 12" key="1">
    <citation type="submission" date="2016-08" db="EMBL/GenBank/DDBJ databases">
        <title>Complete genome sequence of Acinetobacter baylyi strain GFJ2.</title>
        <authorList>
            <person name="Tabata M."/>
            <person name="Kuboki S."/>
            <person name="Gibu N."/>
            <person name="Kinouchi Y."/>
            <person name="Vangnai A."/>
            <person name="Kasai D."/>
            <person name="Fukuda M."/>
        </authorList>
    </citation>
    <scope>NUCLEOTIDE SEQUENCE [LARGE SCALE GENOMIC DNA]</scope>
    <source>
        <strain evidence="11 12">GFJ2</strain>
    </source>
</reference>
<dbReference type="GO" id="GO:0016757">
    <property type="term" value="F:glycosyltransferase activity"/>
    <property type="evidence" value="ECO:0007669"/>
    <property type="project" value="UniProtKB-KW"/>
</dbReference>
<dbReference type="InterPro" id="IPR050979">
    <property type="entry name" value="LD-transpeptidase"/>
</dbReference>
<evidence type="ECO:0000256" key="2">
    <source>
        <dbReference type="ARBA" id="ARBA00005992"/>
    </source>
</evidence>
<dbReference type="PANTHER" id="PTHR30582">
    <property type="entry name" value="L,D-TRANSPEPTIDASE"/>
    <property type="match status" value="1"/>
</dbReference>
<protein>
    <submittedName>
        <fullName evidence="11">L,D-transpeptidase</fullName>
    </submittedName>
</protein>
<feature type="active site" description="Nucleophile" evidence="9">
    <location>
        <position position="138"/>
    </location>
</feature>
<dbReference type="PROSITE" id="PS52029">
    <property type="entry name" value="LD_TPASE"/>
    <property type="match status" value="1"/>
</dbReference>